<reference evidence="1 2" key="1">
    <citation type="submission" date="2024-05" db="EMBL/GenBank/DDBJ databases">
        <authorList>
            <person name="Duchaud E."/>
        </authorList>
    </citation>
    <scope>NUCLEOTIDE SEQUENCE [LARGE SCALE GENOMIC DNA]</scope>
    <source>
        <strain evidence="1">Ena-SAMPLE-TAB-13-05-2024-13:56:06:370-140305</strain>
    </source>
</reference>
<gene>
    <name evidence="1" type="ORF">T190115A13A_10271</name>
</gene>
<keyword evidence="2" id="KW-1185">Reference proteome</keyword>
<protein>
    <submittedName>
        <fullName evidence="1">Uncharacterized protein</fullName>
    </submittedName>
</protein>
<comment type="caution">
    <text evidence="1">The sequence shown here is derived from an EMBL/GenBank/DDBJ whole genome shotgun (WGS) entry which is preliminary data.</text>
</comment>
<dbReference type="RefSeq" id="WP_348704260.1">
    <property type="nucleotide sequence ID" value="NZ_CAXIYA010000022.1"/>
</dbReference>
<evidence type="ECO:0000313" key="1">
    <source>
        <dbReference type="EMBL" id="CAL2106115.1"/>
    </source>
</evidence>
<dbReference type="Proteomes" id="UP001497602">
    <property type="component" value="Unassembled WGS sequence"/>
</dbReference>
<sequence length="61" mass="6715">MKNQLLSLGKVLSKETQQSVKGGGAEGDVYCVTEDHENKRSTIKKGPCMDPNDITSYEIEL</sequence>
<proteinExistence type="predicted"/>
<evidence type="ECO:0000313" key="2">
    <source>
        <dbReference type="Proteomes" id="UP001497602"/>
    </source>
</evidence>
<accession>A0ABM9PKE6</accession>
<dbReference type="EMBL" id="CAXJRC010000011">
    <property type="protein sequence ID" value="CAL2106115.1"/>
    <property type="molecule type" value="Genomic_DNA"/>
</dbReference>
<organism evidence="1 2">
    <name type="scientific">Tenacibaculum vairaonense</name>
    <dbReference type="NCBI Taxonomy" id="3137860"/>
    <lineage>
        <taxon>Bacteria</taxon>
        <taxon>Pseudomonadati</taxon>
        <taxon>Bacteroidota</taxon>
        <taxon>Flavobacteriia</taxon>
        <taxon>Flavobacteriales</taxon>
        <taxon>Flavobacteriaceae</taxon>
        <taxon>Tenacibaculum</taxon>
    </lineage>
</organism>
<name>A0ABM9PKE6_9FLAO</name>